<dbReference type="Proteomes" id="UP000727490">
    <property type="component" value="Unassembled WGS sequence"/>
</dbReference>
<sequence>MAAIKTLAFSILLVMAVSCGSDRQRKMDLILMTMETASRGKSIHLLDESDTSWCRVMGENICTLNRLNTYQLHGNPRNRTPELREIFKADEFDYIADQFKKRVSFKEKDFTSNIQLISQKELDNKSDFELSSFSYFTLSAPAFSENGEYALIYISEFCGMECGGGDLMIYKREKGKWVRILILGIWLS</sequence>
<keyword evidence="2" id="KW-1185">Reference proteome</keyword>
<proteinExistence type="predicted"/>
<evidence type="ECO:0000313" key="1">
    <source>
        <dbReference type="EMBL" id="MBW3467279.1"/>
    </source>
</evidence>
<evidence type="ECO:0000313" key="2">
    <source>
        <dbReference type="Proteomes" id="UP000727490"/>
    </source>
</evidence>
<dbReference type="PROSITE" id="PS51257">
    <property type="entry name" value="PROKAR_LIPOPROTEIN"/>
    <property type="match status" value="1"/>
</dbReference>
<dbReference type="EMBL" id="RPHB01000002">
    <property type="protein sequence ID" value="MBW3467279.1"/>
    <property type="molecule type" value="Genomic_DNA"/>
</dbReference>
<gene>
    <name evidence="1" type="ORF">EGN73_05570</name>
</gene>
<comment type="caution">
    <text evidence="1">The sequence shown here is derived from an EMBL/GenBank/DDBJ whole genome shotgun (WGS) entry which is preliminary data.</text>
</comment>
<dbReference type="RefSeq" id="WP_219287531.1">
    <property type="nucleotide sequence ID" value="NZ_RPHB01000002.1"/>
</dbReference>
<evidence type="ECO:0008006" key="3">
    <source>
        <dbReference type="Google" id="ProtNLM"/>
    </source>
</evidence>
<protein>
    <recommendedName>
        <fullName evidence="3">Lipoprotein</fullName>
    </recommendedName>
</protein>
<dbReference type="AlphaFoldDB" id="A0A951IW19"/>
<name>A0A951IW19_9BACT</name>
<accession>A0A951IW19</accession>
<reference evidence="1 2" key="1">
    <citation type="journal article" date="2020" name="Syst. Appl. Microbiol.">
        <title>Arthrospiribacter ruber gen. nov., sp. nov., a novel bacterium isolated from Arthrospira cultures.</title>
        <authorList>
            <person name="Waleron M."/>
            <person name="Misztak A."/>
            <person name="Waleron M.M."/>
            <person name="Furmaniak M."/>
            <person name="Mrozik A."/>
            <person name="Waleron K."/>
        </authorList>
    </citation>
    <scope>NUCLEOTIDE SEQUENCE [LARGE SCALE GENOMIC DNA]</scope>
    <source>
        <strain evidence="1 2">DPMB0001</strain>
    </source>
</reference>
<organism evidence="1 2">
    <name type="scientific">Arthrospiribacter ruber</name>
    <dbReference type="NCBI Taxonomy" id="2487934"/>
    <lineage>
        <taxon>Bacteria</taxon>
        <taxon>Pseudomonadati</taxon>
        <taxon>Bacteroidota</taxon>
        <taxon>Cytophagia</taxon>
        <taxon>Cytophagales</taxon>
        <taxon>Cyclobacteriaceae</taxon>
        <taxon>Arthrospiribacter</taxon>
    </lineage>
</organism>